<evidence type="ECO:0000256" key="1">
    <source>
        <dbReference type="PROSITE-ProRule" id="PRU00244"/>
    </source>
</evidence>
<dbReference type="PROSITE" id="PS50924">
    <property type="entry name" value="MHYT"/>
    <property type="match status" value="1"/>
</dbReference>
<feature type="domain" description="MHYT" evidence="4">
    <location>
        <begin position="8"/>
        <end position="202"/>
    </location>
</feature>
<accession>A0A081LA31</accession>
<dbReference type="Pfam" id="PF03707">
    <property type="entry name" value="MHYT"/>
    <property type="match status" value="2"/>
</dbReference>
<feature type="transmembrane region" description="Helical" evidence="1">
    <location>
        <begin position="109"/>
        <end position="128"/>
    </location>
</feature>
<proteinExistence type="predicted"/>
<feature type="transmembrane region" description="Helical" evidence="1">
    <location>
        <begin position="80"/>
        <end position="100"/>
    </location>
</feature>
<dbReference type="SMART" id="SM00052">
    <property type="entry name" value="EAL"/>
    <property type="match status" value="1"/>
</dbReference>
<dbReference type="Gene3D" id="3.30.70.270">
    <property type="match status" value="1"/>
</dbReference>
<keyword evidence="1" id="KW-0472">Membrane</keyword>
<feature type="transmembrane region" description="Helical" evidence="1">
    <location>
        <begin position="140"/>
        <end position="162"/>
    </location>
</feature>
<feature type="domain" description="GGDEF" evidence="3">
    <location>
        <begin position="406"/>
        <end position="540"/>
    </location>
</feature>
<feature type="transmembrane region" description="Helical" evidence="1">
    <location>
        <begin position="174"/>
        <end position="193"/>
    </location>
</feature>
<dbReference type="GO" id="GO:0016020">
    <property type="term" value="C:membrane"/>
    <property type="evidence" value="ECO:0007669"/>
    <property type="project" value="UniProtKB-UniRule"/>
</dbReference>
<dbReference type="OrthoDB" id="9759607at2"/>
<keyword evidence="1" id="KW-0812">Transmembrane</keyword>
<dbReference type="eggNOG" id="COG5001">
    <property type="taxonomic scope" value="Bacteria"/>
</dbReference>
<dbReference type="Gene3D" id="3.30.450.20">
    <property type="entry name" value="PAS domain"/>
    <property type="match status" value="1"/>
</dbReference>
<dbReference type="InterPro" id="IPR043128">
    <property type="entry name" value="Rev_trsase/Diguanyl_cyclase"/>
</dbReference>
<feature type="transmembrane region" description="Helical" evidence="1">
    <location>
        <begin position="12"/>
        <end position="32"/>
    </location>
</feature>
<dbReference type="PANTHER" id="PTHR44757:SF2">
    <property type="entry name" value="BIOFILM ARCHITECTURE MAINTENANCE PROTEIN MBAA"/>
    <property type="match status" value="1"/>
</dbReference>
<feature type="transmembrane region" description="Helical" evidence="1">
    <location>
        <begin position="222"/>
        <end position="243"/>
    </location>
</feature>
<dbReference type="InterPro" id="IPR001633">
    <property type="entry name" value="EAL_dom"/>
</dbReference>
<dbReference type="CDD" id="cd01948">
    <property type="entry name" value="EAL"/>
    <property type="match status" value="1"/>
</dbReference>
<dbReference type="PROSITE" id="PS50883">
    <property type="entry name" value="EAL"/>
    <property type="match status" value="1"/>
</dbReference>
<reference evidence="5 6" key="1">
    <citation type="submission" date="2012-09" db="EMBL/GenBank/DDBJ databases">
        <title>Genome Sequence of Bacillus sp. DW5-4.</title>
        <authorList>
            <person name="Lai Q."/>
            <person name="Liu Y."/>
            <person name="Shao Z."/>
        </authorList>
    </citation>
    <scope>NUCLEOTIDE SEQUENCE [LARGE SCALE GENOMIC DNA]</scope>
    <source>
        <strain evidence="5 6">DW5-4</strain>
    </source>
</reference>
<dbReference type="InterPro" id="IPR035965">
    <property type="entry name" value="PAS-like_dom_sf"/>
</dbReference>
<dbReference type="InterPro" id="IPR000160">
    <property type="entry name" value="GGDEF_dom"/>
</dbReference>
<dbReference type="SUPFAM" id="SSF55073">
    <property type="entry name" value="Nucleotide cyclase"/>
    <property type="match status" value="1"/>
</dbReference>
<keyword evidence="1" id="KW-1133">Transmembrane helix</keyword>
<protein>
    <submittedName>
        <fullName evidence="5">Signal peptide protein</fullName>
    </submittedName>
</protein>
<comment type="caution">
    <text evidence="5">The sequence shown here is derived from an EMBL/GenBank/DDBJ whole genome shotgun (WGS) entry which is preliminary data.</text>
</comment>
<dbReference type="CDD" id="cd01949">
    <property type="entry name" value="GGDEF"/>
    <property type="match status" value="1"/>
</dbReference>
<evidence type="ECO:0000313" key="6">
    <source>
        <dbReference type="Proteomes" id="UP000028091"/>
    </source>
</evidence>
<dbReference type="InterPro" id="IPR005330">
    <property type="entry name" value="MHYT_dom"/>
</dbReference>
<sequence>MTHLTGSYNGWLVFLSVAVAVVASYSALHLASRVIQSSGAKKKVWLIIGAMIMGMGIWSLHFIGMMAFHMRVGITYETPLLILSILASFIGSLIAFSICIQQQLSTRRLLISSITMGSAMCSMHYLGMESMANVSISYDPVLFFLSFFIAALASFFSLNLFFRLHRSEKRQADHLLKIAGALMMGVAIAGMHYTGMAASTMFLHSDGRVAAGGSLEMSPFSLSIFIGLMTLIVQTLMIFGAYIDHRIMKQSDKLKENEQRFQSLIKHNIDGIIVLSVDRKVLSANDSGKHILKMCNFWIGDDVSQYVMPNEMWEEFIYQSKKAITREAELKTADRFYYYHVTYIPVHVNNTLDSIYLVLKDLTQQRIAEKEIHVMAHYDALTELPNRRHGINHLNDVLSAQGETRTSTAVLFLDLNRFKIINDALGHNIGDLLLKGAANRLTQCLPDNGFIARIGGDEFLMIFPHMEHDTYKIEQLSKNIIRQFERPFFIQNHQLITSISIGIAISPQNGKDGMELMRKADMAMYLSKKQKQSRYEFFTESMERSSEDRLNRELELRDAIQREQFVLHYQPQISAKTRKMTGVEALLRMRAPDGTLKSPEAFIELAEESGLIIDIGRWVIDTACKQAKIWYDTGLKIPVAVNLSAKQFNSEDLIDLIKLTLKKYDLKPSLLELEVTESMTMDNIKQSKQVLTSLKQLGVRISIDDFGTGHSSLSYLKDLPIHRLKIDKSFIEDILSDSKSEQITGAIIAMGHQLSLEVIAEGVETFAQAQLLSAQGCDDLQGFYYAKPLPASDIEKFIAYPAYELDT</sequence>
<feature type="transmembrane region" description="Helical" evidence="1">
    <location>
        <begin position="44"/>
        <end position="68"/>
    </location>
</feature>
<dbReference type="Pfam" id="PF00563">
    <property type="entry name" value="EAL"/>
    <property type="match status" value="1"/>
</dbReference>
<dbReference type="PANTHER" id="PTHR44757">
    <property type="entry name" value="DIGUANYLATE CYCLASE DGCP"/>
    <property type="match status" value="1"/>
</dbReference>
<name>A0A081LA31_9BACI</name>
<dbReference type="PROSITE" id="PS50887">
    <property type="entry name" value="GGDEF"/>
    <property type="match status" value="1"/>
</dbReference>
<dbReference type="RefSeq" id="WP_034322158.1">
    <property type="nucleotide sequence ID" value="NZ_JBCMYH010000020.1"/>
</dbReference>
<dbReference type="Proteomes" id="UP000028091">
    <property type="component" value="Unassembled WGS sequence"/>
</dbReference>
<evidence type="ECO:0000259" key="2">
    <source>
        <dbReference type="PROSITE" id="PS50883"/>
    </source>
</evidence>
<dbReference type="InterPro" id="IPR029787">
    <property type="entry name" value="Nucleotide_cyclase"/>
</dbReference>
<dbReference type="AlphaFoldDB" id="A0A081LA31"/>
<dbReference type="EMBL" id="JOTP01000012">
    <property type="protein sequence ID" value="KEP26107.1"/>
    <property type="molecule type" value="Genomic_DNA"/>
</dbReference>
<dbReference type="InterPro" id="IPR035919">
    <property type="entry name" value="EAL_sf"/>
</dbReference>
<dbReference type="SMART" id="SM00267">
    <property type="entry name" value="GGDEF"/>
    <property type="match status" value="1"/>
</dbReference>
<dbReference type="SUPFAM" id="SSF55785">
    <property type="entry name" value="PYP-like sensor domain (PAS domain)"/>
    <property type="match status" value="1"/>
</dbReference>
<organism evidence="5 6">
    <name type="scientific">Bacillus zhangzhouensis</name>
    <dbReference type="NCBI Taxonomy" id="1178540"/>
    <lineage>
        <taxon>Bacteria</taxon>
        <taxon>Bacillati</taxon>
        <taxon>Bacillota</taxon>
        <taxon>Bacilli</taxon>
        <taxon>Bacillales</taxon>
        <taxon>Bacillaceae</taxon>
        <taxon>Bacillus</taxon>
    </lineage>
</organism>
<dbReference type="Gene3D" id="3.20.20.450">
    <property type="entry name" value="EAL domain"/>
    <property type="match status" value="1"/>
</dbReference>
<feature type="domain" description="EAL" evidence="2">
    <location>
        <begin position="549"/>
        <end position="802"/>
    </location>
</feature>
<evidence type="ECO:0000259" key="3">
    <source>
        <dbReference type="PROSITE" id="PS50887"/>
    </source>
</evidence>
<gene>
    <name evidence="5" type="ORF">BA70_03585</name>
</gene>
<evidence type="ECO:0000313" key="5">
    <source>
        <dbReference type="EMBL" id="KEP26107.1"/>
    </source>
</evidence>
<evidence type="ECO:0000259" key="4">
    <source>
        <dbReference type="PROSITE" id="PS50924"/>
    </source>
</evidence>
<dbReference type="InterPro" id="IPR052155">
    <property type="entry name" value="Biofilm_reg_signaling"/>
</dbReference>
<keyword evidence="6" id="KW-1185">Reference proteome</keyword>
<dbReference type="SUPFAM" id="SSF141868">
    <property type="entry name" value="EAL domain-like"/>
    <property type="match status" value="1"/>
</dbReference>
<dbReference type="Pfam" id="PF00990">
    <property type="entry name" value="GGDEF"/>
    <property type="match status" value="1"/>
</dbReference>
<dbReference type="NCBIfam" id="TIGR00254">
    <property type="entry name" value="GGDEF"/>
    <property type="match status" value="1"/>
</dbReference>